<evidence type="ECO:0000313" key="1">
    <source>
        <dbReference type="EMBL" id="JAN78896.1"/>
    </source>
</evidence>
<accession>A0A0P6HQ62</accession>
<organism evidence="1">
    <name type="scientific">Daphnia magna</name>
    <dbReference type="NCBI Taxonomy" id="35525"/>
    <lineage>
        <taxon>Eukaryota</taxon>
        <taxon>Metazoa</taxon>
        <taxon>Ecdysozoa</taxon>
        <taxon>Arthropoda</taxon>
        <taxon>Crustacea</taxon>
        <taxon>Branchiopoda</taxon>
        <taxon>Diplostraca</taxon>
        <taxon>Cladocera</taxon>
        <taxon>Anomopoda</taxon>
        <taxon>Daphniidae</taxon>
        <taxon>Daphnia</taxon>
    </lineage>
</organism>
<name>A0A0P6HQ62_9CRUS</name>
<dbReference type="AlphaFoldDB" id="A0A0P6HQ62"/>
<dbReference type="EMBL" id="GDIQ01015841">
    <property type="protein sequence ID" value="JAN78896.1"/>
    <property type="molecule type" value="Transcribed_RNA"/>
</dbReference>
<sequence length="56" mass="6444">MAGGGWRRRWGREECKEGLSVFNRYISLEALPRPCQPFTFVREVKEGGNRGESKTN</sequence>
<proteinExistence type="predicted"/>
<protein>
    <submittedName>
        <fullName evidence="1">Uncharacterized protein</fullName>
    </submittedName>
</protein>
<reference evidence="1" key="1">
    <citation type="submission" date="2015-10" db="EMBL/GenBank/DDBJ databases">
        <title>EvidentialGene: Evidence-directed Construction of Complete mRNA Transcriptomes without Genomes.</title>
        <authorList>
            <person name="Gilbert D.G."/>
        </authorList>
    </citation>
    <scope>NUCLEOTIDE SEQUENCE</scope>
</reference>